<name>A0A660SIK8_UNCW3</name>
<proteinExistence type="predicted"/>
<dbReference type="EMBL" id="QNBE01000032">
    <property type="protein sequence ID" value="RKX70624.1"/>
    <property type="molecule type" value="Genomic_DNA"/>
</dbReference>
<gene>
    <name evidence="1" type="ORF">DRP53_04305</name>
</gene>
<dbReference type="AlphaFoldDB" id="A0A660SIK8"/>
<dbReference type="Gene3D" id="2.70.40.10">
    <property type="match status" value="1"/>
</dbReference>
<evidence type="ECO:0000313" key="2">
    <source>
        <dbReference type="Proteomes" id="UP000268469"/>
    </source>
</evidence>
<evidence type="ECO:0000313" key="1">
    <source>
        <dbReference type="EMBL" id="RKX70624.1"/>
    </source>
</evidence>
<dbReference type="Proteomes" id="UP000268469">
    <property type="component" value="Unassembled WGS sequence"/>
</dbReference>
<comment type="caution">
    <text evidence="1">The sequence shown here is derived from an EMBL/GenBank/DDBJ whole genome shotgun (WGS) entry which is preliminary data.</text>
</comment>
<feature type="non-terminal residue" evidence="1">
    <location>
        <position position="55"/>
    </location>
</feature>
<dbReference type="SUPFAM" id="SSF51283">
    <property type="entry name" value="dUTPase-like"/>
    <property type="match status" value="1"/>
</dbReference>
<sequence length="55" mass="5750">MKYSGGPRPGYKTPGSSGADLCARIDHDITIPPGGWALIPTGIRVQIPPGYEGQV</sequence>
<reference evidence="1 2" key="1">
    <citation type="submission" date="2018-06" db="EMBL/GenBank/DDBJ databases">
        <title>Extensive metabolic versatility and redundancy in microbially diverse, dynamic hydrothermal sediments.</title>
        <authorList>
            <person name="Dombrowski N."/>
            <person name="Teske A."/>
            <person name="Baker B.J."/>
        </authorList>
    </citation>
    <scope>NUCLEOTIDE SEQUENCE [LARGE SCALE GENOMIC DNA]</scope>
    <source>
        <strain evidence="1">B36_G15</strain>
    </source>
</reference>
<organism evidence="1 2">
    <name type="scientific">candidate division WOR-3 bacterium</name>
    <dbReference type="NCBI Taxonomy" id="2052148"/>
    <lineage>
        <taxon>Bacteria</taxon>
        <taxon>Bacteria division WOR-3</taxon>
    </lineage>
</organism>
<protein>
    <submittedName>
        <fullName evidence="1">dUTP diphosphatase</fullName>
    </submittedName>
</protein>
<accession>A0A660SIK8</accession>
<dbReference type="InterPro" id="IPR036157">
    <property type="entry name" value="dUTPase-like_sf"/>
</dbReference>